<dbReference type="NCBIfam" id="TIGR03815">
    <property type="entry name" value="CpaE_hom_Actino"/>
    <property type="match status" value="1"/>
</dbReference>
<dbReference type="RefSeq" id="WP_385449963.1">
    <property type="nucleotide sequence ID" value="NZ_BAAATA010000009.1"/>
</dbReference>
<organism evidence="3 4">
    <name type="scientific">Streptomyces thermolineatus</name>
    <dbReference type="NCBI Taxonomy" id="44033"/>
    <lineage>
        <taxon>Bacteria</taxon>
        <taxon>Bacillati</taxon>
        <taxon>Actinomycetota</taxon>
        <taxon>Actinomycetes</taxon>
        <taxon>Kitasatosporales</taxon>
        <taxon>Streptomycetaceae</taxon>
        <taxon>Streptomyces</taxon>
    </lineage>
</organism>
<dbReference type="Proteomes" id="UP001501358">
    <property type="component" value="Unassembled WGS sequence"/>
</dbReference>
<dbReference type="InterPro" id="IPR027417">
    <property type="entry name" value="P-loop_NTPase"/>
</dbReference>
<dbReference type="PANTHER" id="PTHR43384:SF11">
    <property type="entry name" value="SEPTUM SITE DETERMINING PROTEIN"/>
    <property type="match status" value="1"/>
</dbReference>
<proteinExistence type="predicted"/>
<evidence type="ECO:0000313" key="4">
    <source>
        <dbReference type="Proteomes" id="UP001501358"/>
    </source>
</evidence>
<evidence type="ECO:0000313" key="3">
    <source>
        <dbReference type="EMBL" id="GAA2483975.1"/>
    </source>
</evidence>
<dbReference type="PANTHER" id="PTHR43384">
    <property type="entry name" value="SEPTUM SITE-DETERMINING PROTEIN MIND HOMOLOG, CHLOROPLASTIC-RELATED"/>
    <property type="match status" value="1"/>
</dbReference>
<feature type="region of interest" description="Disordered" evidence="1">
    <location>
        <begin position="1"/>
        <end position="22"/>
    </location>
</feature>
<feature type="region of interest" description="Disordered" evidence="1">
    <location>
        <begin position="330"/>
        <end position="350"/>
    </location>
</feature>
<gene>
    <name evidence="3" type="ORF">GCM10010406_20310</name>
</gene>
<dbReference type="SUPFAM" id="SSF52540">
    <property type="entry name" value="P-loop containing nucleoside triphosphate hydrolases"/>
    <property type="match status" value="1"/>
</dbReference>
<dbReference type="Pfam" id="PF26563">
    <property type="entry name" value="Rv3660c_N"/>
    <property type="match status" value="1"/>
</dbReference>
<name>A0ABN3LGN5_9ACTN</name>
<dbReference type="EMBL" id="BAAATA010000009">
    <property type="protein sequence ID" value="GAA2483975.1"/>
    <property type="molecule type" value="Genomic_DNA"/>
</dbReference>
<feature type="domain" description="Rv3660c-like CheY-like N-terminal" evidence="2">
    <location>
        <begin position="26"/>
        <end position="131"/>
    </location>
</feature>
<evidence type="ECO:0000259" key="2">
    <source>
        <dbReference type="Pfam" id="PF26563"/>
    </source>
</evidence>
<comment type="caution">
    <text evidence="3">The sequence shown here is derived from an EMBL/GenBank/DDBJ whole genome shotgun (WGS) entry which is preliminary data.</text>
</comment>
<dbReference type="InterPro" id="IPR022521">
    <property type="entry name" value="Rv3660c"/>
</dbReference>
<dbReference type="Gene3D" id="3.40.50.300">
    <property type="entry name" value="P-loop containing nucleotide triphosphate hydrolases"/>
    <property type="match status" value="1"/>
</dbReference>
<protein>
    <submittedName>
        <fullName evidence="3">Septum formation initiator</fullName>
    </submittedName>
</protein>
<sequence length="382" mass="38978">MTDPTAPRRHGPDDPAGTTAARPLILTEDEELLDDLLRLCAAAGTEPEVAHGAPPDRGSWETAPLVLVGDDCAPHIGAPARREGVLLIGRDLDDAGVWQRAVTLGADHVIFLPDAEPWLVDRIADAVEGAGEQALTVGVVGGCGGAGASTLACALALTAARQGRRTVLVDADPLGGGLDVLLGGERTAGLRWPDLASSRGRVGSGALEESLPRLHDLSLLSWDRGDTVPVAPEAMRSVLGAARRAGGVVVVDLPRRLDDSTAEALAHLDVALLVLPARLRSCAAAARVAAGLRTAVRDLRVVVRGPSPDGLRDEDVAHMLRLALAGALPGEPGLTDGRDRGGPPGSDPRGPLARFCSAFLARALPAGTGTDGTGTDGGSAAA</sequence>
<reference evidence="3 4" key="1">
    <citation type="journal article" date="2019" name="Int. J. Syst. Evol. Microbiol.">
        <title>The Global Catalogue of Microorganisms (GCM) 10K type strain sequencing project: providing services to taxonomists for standard genome sequencing and annotation.</title>
        <authorList>
            <consortium name="The Broad Institute Genomics Platform"/>
            <consortium name="The Broad Institute Genome Sequencing Center for Infectious Disease"/>
            <person name="Wu L."/>
            <person name="Ma J."/>
        </authorList>
    </citation>
    <scope>NUCLEOTIDE SEQUENCE [LARGE SCALE GENOMIC DNA]</scope>
    <source>
        <strain evidence="3 4">JCM 6307</strain>
    </source>
</reference>
<evidence type="ECO:0000256" key="1">
    <source>
        <dbReference type="SAM" id="MobiDB-lite"/>
    </source>
</evidence>
<dbReference type="InterPro" id="IPR050625">
    <property type="entry name" value="ParA/MinD_ATPase"/>
</dbReference>
<keyword evidence="4" id="KW-1185">Reference proteome</keyword>
<dbReference type="InterPro" id="IPR059050">
    <property type="entry name" value="Rv3660c_N"/>
</dbReference>
<accession>A0ABN3LGN5</accession>